<evidence type="ECO:0000313" key="11">
    <source>
        <dbReference type="EMBL" id="MDO9714379.1"/>
    </source>
</evidence>
<comment type="caution">
    <text evidence="11">The sequence shown here is derived from an EMBL/GenBank/DDBJ whole genome shotgun (WGS) entry which is preliminary data.</text>
</comment>
<accession>A0ABT9EDV6</accession>
<name>A0ABT9EDV6_9PROT</name>
<dbReference type="Pfam" id="PF01909">
    <property type="entry name" value="NTP_transf_2"/>
    <property type="match status" value="1"/>
</dbReference>
<dbReference type="Gene3D" id="3.30.460.10">
    <property type="entry name" value="Beta Polymerase, domain 2"/>
    <property type="match status" value="1"/>
</dbReference>
<evidence type="ECO:0000256" key="1">
    <source>
        <dbReference type="ARBA" id="ARBA00001946"/>
    </source>
</evidence>
<dbReference type="SUPFAM" id="SSF81301">
    <property type="entry name" value="Nucleotidyltransferase"/>
    <property type="match status" value="1"/>
</dbReference>
<evidence type="ECO:0000256" key="4">
    <source>
        <dbReference type="ARBA" id="ARBA00022695"/>
    </source>
</evidence>
<evidence type="ECO:0000313" key="12">
    <source>
        <dbReference type="Proteomes" id="UP001243009"/>
    </source>
</evidence>
<proteinExistence type="inferred from homology"/>
<keyword evidence="6" id="KW-0547">Nucleotide-binding</keyword>
<dbReference type="InterPro" id="IPR002934">
    <property type="entry name" value="Polymerase_NTP_transf_dom"/>
</dbReference>
<dbReference type="Proteomes" id="UP001243009">
    <property type="component" value="Unassembled WGS sequence"/>
</dbReference>
<keyword evidence="12" id="KW-1185">Reference proteome</keyword>
<dbReference type="InterPro" id="IPR043519">
    <property type="entry name" value="NT_sf"/>
</dbReference>
<reference evidence="11 12" key="1">
    <citation type="submission" date="2023-08" db="EMBL/GenBank/DDBJ databases">
        <title>The draft genome sequence of Paracraurococcus sp. LOR1-02.</title>
        <authorList>
            <person name="Kingkaew E."/>
            <person name="Tanasupawat S."/>
        </authorList>
    </citation>
    <scope>NUCLEOTIDE SEQUENCE [LARGE SCALE GENOMIC DNA]</scope>
    <source>
        <strain evidence="11 12">LOR1-02</strain>
    </source>
</reference>
<comment type="cofactor">
    <cofactor evidence="1">
        <name>Mg(2+)</name>
        <dbReference type="ChEBI" id="CHEBI:18420"/>
    </cofactor>
</comment>
<keyword evidence="5" id="KW-0479">Metal-binding</keyword>
<dbReference type="InterPro" id="IPR052038">
    <property type="entry name" value="Type-VII_TA_antitoxin"/>
</dbReference>
<comment type="similarity">
    <text evidence="9">Belongs to the MntA antitoxin family.</text>
</comment>
<dbReference type="RefSeq" id="WP_305109213.1">
    <property type="nucleotide sequence ID" value="NZ_JAUTWS010000235.1"/>
</dbReference>
<evidence type="ECO:0000256" key="7">
    <source>
        <dbReference type="ARBA" id="ARBA00022840"/>
    </source>
</evidence>
<organism evidence="11 12">
    <name type="scientific">Paracraurococcus lichenis</name>
    <dbReference type="NCBI Taxonomy" id="3064888"/>
    <lineage>
        <taxon>Bacteria</taxon>
        <taxon>Pseudomonadati</taxon>
        <taxon>Pseudomonadota</taxon>
        <taxon>Alphaproteobacteria</taxon>
        <taxon>Acetobacterales</taxon>
        <taxon>Roseomonadaceae</taxon>
        <taxon>Paracraurococcus</taxon>
    </lineage>
</organism>
<evidence type="ECO:0000256" key="3">
    <source>
        <dbReference type="ARBA" id="ARBA00022679"/>
    </source>
</evidence>
<dbReference type="CDD" id="cd05403">
    <property type="entry name" value="NT_KNTase_like"/>
    <property type="match status" value="1"/>
</dbReference>
<dbReference type="PANTHER" id="PTHR33571:SF12">
    <property type="entry name" value="BSL3053 PROTEIN"/>
    <property type="match status" value="1"/>
</dbReference>
<dbReference type="EMBL" id="JAUTWS010000235">
    <property type="protein sequence ID" value="MDO9714379.1"/>
    <property type="molecule type" value="Genomic_DNA"/>
</dbReference>
<keyword evidence="8" id="KW-0460">Magnesium</keyword>
<evidence type="ECO:0000256" key="9">
    <source>
        <dbReference type="ARBA" id="ARBA00038276"/>
    </source>
</evidence>
<sequence>MSETAVLPVTSEALAALPELCERFGVLRLALFGSAATGHFNPEDSDIDLLVAFREPPPGGYAEAFFGLQSALVGLFGRRIDLVTEASLKNPWFRRQVLSEARQLFPVA</sequence>
<gene>
    <name evidence="11" type="ORF">Q7A36_39210</name>
</gene>
<evidence type="ECO:0000256" key="2">
    <source>
        <dbReference type="ARBA" id="ARBA00022649"/>
    </source>
</evidence>
<evidence type="ECO:0000256" key="6">
    <source>
        <dbReference type="ARBA" id="ARBA00022741"/>
    </source>
</evidence>
<keyword evidence="2" id="KW-1277">Toxin-antitoxin system</keyword>
<keyword evidence="3" id="KW-0808">Transferase</keyword>
<evidence type="ECO:0000256" key="8">
    <source>
        <dbReference type="ARBA" id="ARBA00022842"/>
    </source>
</evidence>
<evidence type="ECO:0000259" key="10">
    <source>
        <dbReference type="Pfam" id="PF01909"/>
    </source>
</evidence>
<keyword evidence="7" id="KW-0067">ATP-binding</keyword>
<dbReference type="PANTHER" id="PTHR33571">
    <property type="entry name" value="SSL8005 PROTEIN"/>
    <property type="match status" value="1"/>
</dbReference>
<keyword evidence="4" id="KW-0548">Nucleotidyltransferase</keyword>
<evidence type="ECO:0000256" key="5">
    <source>
        <dbReference type="ARBA" id="ARBA00022723"/>
    </source>
</evidence>
<protein>
    <submittedName>
        <fullName evidence="11">Nucleotidyltransferase family protein</fullName>
    </submittedName>
</protein>
<feature type="domain" description="Polymerase nucleotidyl transferase" evidence="10">
    <location>
        <begin position="18"/>
        <end position="102"/>
    </location>
</feature>